<dbReference type="Pfam" id="PF12833">
    <property type="entry name" value="HTH_18"/>
    <property type="match status" value="1"/>
</dbReference>
<dbReference type="PROSITE" id="PS00041">
    <property type="entry name" value="HTH_ARAC_FAMILY_1"/>
    <property type="match status" value="1"/>
</dbReference>
<evidence type="ECO:0000256" key="2">
    <source>
        <dbReference type="ARBA" id="ARBA00023125"/>
    </source>
</evidence>
<evidence type="ECO:0000313" key="5">
    <source>
        <dbReference type="EMBL" id="MFC5422865.1"/>
    </source>
</evidence>
<evidence type="ECO:0000256" key="3">
    <source>
        <dbReference type="ARBA" id="ARBA00023163"/>
    </source>
</evidence>
<sequence length="299" mass="32280">MSAPVPKVEYDSFGAFYAEVYGHAVREVRPAGHTGAVMLLTDQEAGDWSDAPTPDLVVARVTHGRVSIAADLGAGRFSASQSAHDFILIAPGAGSRIQVHGDHTCQALGLPYAALRGLAQDQSKLPADGDFGRVHEGVQRDAEITRLLDRVWAEGAAGSPHGALWVDGALLQLTSALLRLRDGRMAARSHGLSPWQLRRVTEFLDADLAADRSLAELAELVGLSPNHFCVAFRRSAGRPPHRWLVARRVEKARVMLADARFTVTEVALACGFASSAHFATTFRKHVGVSPSAWRRERLS</sequence>
<dbReference type="InterPro" id="IPR018062">
    <property type="entry name" value="HTH_AraC-typ_CS"/>
</dbReference>
<comment type="caution">
    <text evidence="5">The sequence shown here is derived from an EMBL/GenBank/DDBJ whole genome shotgun (WGS) entry which is preliminary data.</text>
</comment>
<evidence type="ECO:0000313" key="6">
    <source>
        <dbReference type="Proteomes" id="UP001596053"/>
    </source>
</evidence>
<evidence type="ECO:0000259" key="4">
    <source>
        <dbReference type="PROSITE" id="PS01124"/>
    </source>
</evidence>
<proteinExistence type="predicted"/>
<dbReference type="PRINTS" id="PR00032">
    <property type="entry name" value="HTHARAC"/>
</dbReference>
<keyword evidence="6" id="KW-1185">Reference proteome</keyword>
<keyword evidence="2" id="KW-0238">DNA-binding</keyword>
<dbReference type="InterPro" id="IPR020449">
    <property type="entry name" value="Tscrpt_reg_AraC-type_HTH"/>
</dbReference>
<dbReference type="PANTHER" id="PTHR46796">
    <property type="entry name" value="HTH-TYPE TRANSCRIPTIONAL ACTIVATOR RHAS-RELATED"/>
    <property type="match status" value="1"/>
</dbReference>
<dbReference type="Gene3D" id="1.10.10.60">
    <property type="entry name" value="Homeodomain-like"/>
    <property type="match status" value="2"/>
</dbReference>
<name>A0ABW0J0L3_9HYPH</name>
<dbReference type="PANTHER" id="PTHR46796:SF6">
    <property type="entry name" value="ARAC SUBFAMILY"/>
    <property type="match status" value="1"/>
</dbReference>
<dbReference type="PROSITE" id="PS01124">
    <property type="entry name" value="HTH_ARAC_FAMILY_2"/>
    <property type="match status" value="1"/>
</dbReference>
<dbReference type="SMART" id="SM00342">
    <property type="entry name" value="HTH_ARAC"/>
    <property type="match status" value="1"/>
</dbReference>
<dbReference type="InterPro" id="IPR009057">
    <property type="entry name" value="Homeodomain-like_sf"/>
</dbReference>
<dbReference type="InterPro" id="IPR050204">
    <property type="entry name" value="AraC_XylS_family_regulators"/>
</dbReference>
<feature type="domain" description="HTH araC/xylS-type" evidence="4">
    <location>
        <begin position="198"/>
        <end position="296"/>
    </location>
</feature>
<organism evidence="5 6">
    <name type="scientific">Bosea eneae</name>
    <dbReference type="NCBI Taxonomy" id="151454"/>
    <lineage>
        <taxon>Bacteria</taxon>
        <taxon>Pseudomonadati</taxon>
        <taxon>Pseudomonadota</taxon>
        <taxon>Alphaproteobacteria</taxon>
        <taxon>Hyphomicrobiales</taxon>
        <taxon>Boseaceae</taxon>
        <taxon>Bosea</taxon>
    </lineage>
</organism>
<reference evidence="6" key="1">
    <citation type="journal article" date="2019" name="Int. J. Syst. Evol. Microbiol.">
        <title>The Global Catalogue of Microorganisms (GCM) 10K type strain sequencing project: providing services to taxonomists for standard genome sequencing and annotation.</title>
        <authorList>
            <consortium name="The Broad Institute Genomics Platform"/>
            <consortium name="The Broad Institute Genome Sequencing Center for Infectious Disease"/>
            <person name="Wu L."/>
            <person name="Ma J."/>
        </authorList>
    </citation>
    <scope>NUCLEOTIDE SEQUENCE [LARGE SCALE GENOMIC DNA]</scope>
    <source>
        <strain evidence="6">NCAIM B.01391</strain>
    </source>
</reference>
<keyword evidence="3" id="KW-0804">Transcription</keyword>
<accession>A0ABW0J0L3</accession>
<gene>
    <name evidence="5" type="ORF">ACFPOB_25230</name>
</gene>
<protein>
    <submittedName>
        <fullName evidence="5">Helix-turn-helix domain-containing protein</fullName>
    </submittedName>
</protein>
<dbReference type="SUPFAM" id="SSF46689">
    <property type="entry name" value="Homeodomain-like"/>
    <property type="match status" value="2"/>
</dbReference>
<keyword evidence="1" id="KW-0805">Transcription regulation</keyword>
<evidence type="ECO:0000256" key="1">
    <source>
        <dbReference type="ARBA" id="ARBA00023015"/>
    </source>
</evidence>
<dbReference type="Proteomes" id="UP001596053">
    <property type="component" value="Unassembled WGS sequence"/>
</dbReference>
<dbReference type="EMBL" id="JBHSLW010000052">
    <property type="protein sequence ID" value="MFC5422865.1"/>
    <property type="molecule type" value="Genomic_DNA"/>
</dbReference>
<dbReference type="RefSeq" id="WP_377801089.1">
    <property type="nucleotide sequence ID" value="NZ_JBHSLW010000052.1"/>
</dbReference>
<dbReference type="InterPro" id="IPR018060">
    <property type="entry name" value="HTH_AraC"/>
</dbReference>